<reference evidence="3" key="1">
    <citation type="submission" date="2022-11" db="UniProtKB">
        <authorList>
            <consortium name="WormBaseParasite"/>
        </authorList>
    </citation>
    <scope>IDENTIFICATION</scope>
</reference>
<proteinExistence type="predicted"/>
<feature type="transmembrane region" description="Helical" evidence="1">
    <location>
        <begin position="32"/>
        <end position="51"/>
    </location>
</feature>
<feature type="transmembrane region" description="Helical" evidence="1">
    <location>
        <begin position="72"/>
        <end position="90"/>
    </location>
</feature>
<dbReference type="PANTHER" id="PTHR23021">
    <property type="entry name" value="SERPENTINE RECEPTOR, CLASS T"/>
    <property type="match status" value="1"/>
</dbReference>
<dbReference type="PANTHER" id="PTHR23021:SF11">
    <property type="entry name" value="SERPENTINE RECEPTOR, CLASS T"/>
    <property type="match status" value="1"/>
</dbReference>
<evidence type="ECO:0000313" key="3">
    <source>
        <dbReference type="WBParaSite" id="jg5179"/>
    </source>
</evidence>
<dbReference type="AlphaFoldDB" id="A0A915EF01"/>
<dbReference type="Pfam" id="PF10321">
    <property type="entry name" value="7TM_GPCR_Srt"/>
    <property type="match status" value="1"/>
</dbReference>
<dbReference type="Proteomes" id="UP000887574">
    <property type="component" value="Unplaced"/>
</dbReference>
<dbReference type="WBParaSite" id="jg5179">
    <property type="protein sequence ID" value="jg5179"/>
    <property type="gene ID" value="jg5179"/>
</dbReference>
<keyword evidence="1" id="KW-1133">Transmembrane helix</keyword>
<accession>A0A915EF01</accession>
<keyword evidence="2" id="KW-1185">Reference proteome</keyword>
<dbReference type="InterPro" id="IPR019425">
    <property type="entry name" value="7TM_GPCR_serpentine_rcpt_Srt"/>
</dbReference>
<evidence type="ECO:0000313" key="2">
    <source>
        <dbReference type="Proteomes" id="UP000887574"/>
    </source>
</evidence>
<protein>
    <submittedName>
        <fullName evidence="3">Uncharacterized protein</fullName>
    </submittedName>
</protein>
<organism evidence="2 3">
    <name type="scientific">Ditylenchus dipsaci</name>
    <dbReference type="NCBI Taxonomy" id="166011"/>
    <lineage>
        <taxon>Eukaryota</taxon>
        <taxon>Metazoa</taxon>
        <taxon>Ecdysozoa</taxon>
        <taxon>Nematoda</taxon>
        <taxon>Chromadorea</taxon>
        <taxon>Rhabditida</taxon>
        <taxon>Tylenchina</taxon>
        <taxon>Tylenchomorpha</taxon>
        <taxon>Sphaerularioidea</taxon>
        <taxon>Anguinidae</taxon>
        <taxon>Anguininae</taxon>
        <taxon>Ditylenchus</taxon>
    </lineage>
</organism>
<name>A0A915EF01_9BILA</name>
<evidence type="ECO:0000256" key="1">
    <source>
        <dbReference type="SAM" id="Phobius"/>
    </source>
</evidence>
<keyword evidence="1" id="KW-0472">Membrane</keyword>
<keyword evidence="1" id="KW-0812">Transmembrane</keyword>
<sequence length="119" mass="13762">MSNLWIITFAQGILGIIGAVFCSYPTFVYFCGSLFTACFITESFSELFLIFNRFLSILAPKVEKMAFDGYKIYFWFLLSASAGFFAFMHLKPVLFNATHFAWLFNPYVDYIEDVDLTIF</sequence>